<keyword evidence="2" id="KW-1185">Reference proteome</keyword>
<reference evidence="1" key="1">
    <citation type="submission" date="2022-12" db="EMBL/GenBank/DDBJ databases">
        <title>Draft genome assemblies for two species of Escallonia (Escalloniales).</title>
        <authorList>
            <person name="Chanderbali A."/>
            <person name="Dervinis C."/>
            <person name="Anghel I."/>
            <person name="Soltis D."/>
            <person name="Soltis P."/>
            <person name="Zapata F."/>
        </authorList>
    </citation>
    <scope>NUCLEOTIDE SEQUENCE</scope>
    <source>
        <strain evidence="1">UCBG64.0493</strain>
        <tissue evidence="1">Leaf</tissue>
    </source>
</reference>
<dbReference type="EMBL" id="JAVXUP010000630">
    <property type="protein sequence ID" value="KAK3023890.1"/>
    <property type="molecule type" value="Genomic_DNA"/>
</dbReference>
<gene>
    <name evidence="1" type="ORF">RJ639_042906</name>
</gene>
<name>A0AA88WE08_9ASTE</name>
<sequence>MKGKIGRSSLFGRNMLELMSGIIDTSKDAKLLRQKKIIGNALISEAEVAELFNGMSNSIQLTSVSYIGKAIKDVYKYYYNNGEFGLISTWKFELIDDELDDESALGVFGVLWLSFLVLAANIEPVFAHRISKRPSLLEHLRRGAHIDLASQIHDNFAVLDVLLVVMSRLINAH</sequence>
<dbReference type="InterPro" id="IPR004158">
    <property type="entry name" value="DUF247_pln"/>
</dbReference>
<proteinExistence type="predicted"/>
<organism evidence="1 2">
    <name type="scientific">Escallonia herrerae</name>
    <dbReference type="NCBI Taxonomy" id="1293975"/>
    <lineage>
        <taxon>Eukaryota</taxon>
        <taxon>Viridiplantae</taxon>
        <taxon>Streptophyta</taxon>
        <taxon>Embryophyta</taxon>
        <taxon>Tracheophyta</taxon>
        <taxon>Spermatophyta</taxon>
        <taxon>Magnoliopsida</taxon>
        <taxon>eudicotyledons</taxon>
        <taxon>Gunneridae</taxon>
        <taxon>Pentapetalae</taxon>
        <taxon>asterids</taxon>
        <taxon>campanulids</taxon>
        <taxon>Escalloniales</taxon>
        <taxon>Escalloniaceae</taxon>
        <taxon>Escallonia</taxon>
    </lineage>
</organism>
<dbReference type="Pfam" id="PF03140">
    <property type="entry name" value="DUF247"/>
    <property type="match status" value="1"/>
</dbReference>
<comment type="caution">
    <text evidence="1">The sequence shown here is derived from an EMBL/GenBank/DDBJ whole genome shotgun (WGS) entry which is preliminary data.</text>
</comment>
<dbReference type="Proteomes" id="UP001188597">
    <property type="component" value="Unassembled WGS sequence"/>
</dbReference>
<evidence type="ECO:0000313" key="1">
    <source>
        <dbReference type="EMBL" id="KAK3023890.1"/>
    </source>
</evidence>
<dbReference type="AlphaFoldDB" id="A0AA88WE08"/>
<accession>A0AA88WE08</accession>
<protein>
    <submittedName>
        <fullName evidence="1">Uncharacterized protein</fullName>
    </submittedName>
</protein>
<evidence type="ECO:0000313" key="2">
    <source>
        <dbReference type="Proteomes" id="UP001188597"/>
    </source>
</evidence>